<name>A0A3E4LZG2_9FIRM</name>
<accession>A0A3E4LZG2</accession>
<comment type="caution">
    <text evidence="1">The sequence shown here is derived from an EMBL/GenBank/DDBJ whole genome shotgun (WGS) entry which is preliminary data.</text>
</comment>
<dbReference type="AlphaFoldDB" id="A0A3E4LZG2"/>
<proteinExistence type="predicted"/>
<dbReference type="EMBL" id="QSQP01000009">
    <property type="protein sequence ID" value="RGK42814.1"/>
    <property type="molecule type" value="Genomic_DNA"/>
</dbReference>
<dbReference type="InterPro" id="IPR032774">
    <property type="entry name" value="WG_beta_rep"/>
</dbReference>
<dbReference type="Proteomes" id="UP000261052">
    <property type="component" value="Unassembled WGS sequence"/>
</dbReference>
<evidence type="ECO:0008006" key="3">
    <source>
        <dbReference type="Google" id="ProtNLM"/>
    </source>
</evidence>
<evidence type="ECO:0000313" key="2">
    <source>
        <dbReference type="Proteomes" id="UP000261052"/>
    </source>
</evidence>
<organism evidence="1 2">
    <name type="scientific">Agathobacter rectalis</name>
    <dbReference type="NCBI Taxonomy" id="39491"/>
    <lineage>
        <taxon>Bacteria</taxon>
        <taxon>Bacillati</taxon>
        <taxon>Bacillota</taxon>
        <taxon>Clostridia</taxon>
        <taxon>Lachnospirales</taxon>
        <taxon>Lachnospiraceae</taxon>
        <taxon>Agathobacter</taxon>
    </lineage>
</organism>
<gene>
    <name evidence="1" type="ORF">DXD13_08325</name>
</gene>
<sequence length="447" mass="51107">MINKCYLCRKDGKIMKKKTVKILMGVALISTLLGACSTNRSTQNEQKTLNTEISKIVKNHSESTYEENTKENTEKVVEKNTEDNLYLTTDYKVEDYCNGYFIVSKMDGRLFGVINSKGKEVIPLKYDEVSFYNRQEVEQQGADTLLFQASYQDEDYLLDTEGKEFDSEMEIKPLLGKIDSSIKYYSRPLNMKYVDKEYTNGDVEYASGNGEINFYDKNKSKVGTFSTGYPIIEYYQLTKDYYLIDSYEGINDYHVYLNNKDNTTIWDGYAISHSLRVNIIDNNVLISVNTPGDEKIYCLASDGSISEVTGYYTDYTGIHKGQSENRPRYTIGKDDNIKIKSYDDTWLLEGDDIEICNDRYFALDPISSEGSVCRYFFLKNSDSKVVLLDADANIIDTNDLFTWGNDYEPSLKGSCISDDTVIAGSDALYIARQNGDKYEVYRFAAEK</sequence>
<evidence type="ECO:0000313" key="1">
    <source>
        <dbReference type="EMBL" id="RGK42814.1"/>
    </source>
</evidence>
<protein>
    <recommendedName>
        <fullName evidence="3">WG repeat-containing protein</fullName>
    </recommendedName>
</protein>
<dbReference type="Pfam" id="PF14903">
    <property type="entry name" value="WG_beta_rep"/>
    <property type="match status" value="1"/>
</dbReference>
<reference evidence="1 2" key="1">
    <citation type="submission" date="2018-08" db="EMBL/GenBank/DDBJ databases">
        <title>A genome reference for cultivated species of the human gut microbiota.</title>
        <authorList>
            <person name="Zou Y."/>
            <person name="Xue W."/>
            <person name="Luo G."/>
        </authorList>
    </citation>
    <scope>NUCLEOTIDE SEQUENCE [LARGE SCALE GENOMIC DNA]</scope>
    <source>
        <strain evidence="1 2">TF11-15AC</strain>
    </source>
</reference>